<feature type="domain" description="N-acetyltransferase" evidence="2">
    <location>
        <begin position="23"/>
        <end position="182"/>
    </location>
</feature>
<dbReference type="KEGG" id="cmic:caldi_04980"/>
<dbReference type="InterPro" id="IPR003781">
    <property type="entry name" value="CoA-bd"/>
</dbReference>
<evidence type="ECO:0000259" key="2">
    <source>
        <dbReference type="PROSITE" id="PS51186"/>
    </source>
</evidence>
<accession>A0AA35CJA7</accession>
<dbReference type="AlphaFoldDB" id="A0AA35CJA7"/>
<dbReference type="Pfam" id="PF13549">
    <property type="entry name" value="ATP-grasp_5"/>
    <property type="match status" value="1"/>
</dbReference>
<dbReference type="RefSeq" id="WP_264843539.1">
    <property type="nucleotide sequence ID" value="NZ_AP025628.1"/>
</dbReference>
<organism evidence="3 4">
    <name type="scientific">Caldinitratiruptor microaerophilus</name>
    <dbReference type="NCBI Taxonomy" id="671077"/>
    <lineage>
        <taxon>Bacteria</taxon>
        <taxon>Bacillati</taxon>
        <taxon>Bacillota</taxon>
        <taxon>Clostridia</taxon>
        <taxon>Eubacteriales</taxon>
        <taxon>Symbiobacteriaceae</taxon>
        <taxon>Caldinitratiruptor</taxon>
    </lineage>
</organism>
<evidence type="ECO:0000313" key="4">
    <source>
        <dbReference type="Proteomes" id="UP001163687"/>
    </source>
</evidence>
<dbReference type="SUPFAM" id="SSF51735">
    <property type="entry name" value="NAD(P)-binding Rossmann-fold domains"/>
    <property type="match status" value="1"/>
</dbReference>
<dbReference type="GO" id="GO:0016747">
    <property type="term" value="F:acyltransferase activity, transferring groups other than amino-acyl groups"/>
    <property type="evidence" value="ECO:0007669"/>
    <property type="project" value="InterPro"/>
</dbReference>
<dbReference type="Pfam" id="PF13607">
    <property type="entry name" value="Succ_CoA_lig"/>
    <property type="match status" value="1"/>
</dbReference>
<name>A0AA35CJA7_9FIRM</name>
<keyword evidence="4" id="KW-1185">Reference proteome</keyword>
<sequence length="839" mass="89113">MVERVRDPARYSEHVVLRDGTVVLLRVAREEDEAAVADLFRRASLQSLRLRFFAAVSQVSPALIREFVTVDFENRAGLVAVHGDESGEKVIGIGTYVRLPRRSSAEVAFMVDDAFHGRGLGSLLLERLARIAVLHGIYTFEADVLAENRPMMQVFAESGFELTRAYEGGTIHVHFPMAGVQAARARAELRERVAVAASLVPFFRPRSVAVVGASRDPETISGLLFRNLIHAGFQGPVYPVNRSATSISGVRAYPSVAELPEAPDLALIAVPAAEVPEVVRESIAAGVRALVILTAGFAELGEEGRRRQREIADLARLHGLRLVGPNSMGLINTDPAVSLNASVSRLMPPRGRVGFLSQSGALGLSVLRYATELGLGFSTFVSVGNKADVSGNDLLQYWEEDADTDLILLYLESFGNPRKFARIARRVGARKPVLVVKSGRTPQGSRAALFHTAAREAGERYVEALFEQAGVIRANTLEEMFDAALLLAYQPLPRGSRVGVVTNSGGPAILCADACAGTGLEIPELSPHVRDELMPVVPAGSEPRNPLDLGPAAGPEEYERGLRAVLADPGIDAAIVIYVPVLTAETGSVAAAIRRAVAAAGQEKPVAACFMGTSGVAPLTGPDGPTIPSYRFPESAAIALGRVCAYARWRSRPAGRYVDPPGIRREEAHAVVQGAARAPRVTLRPAEAARLLDAYGIPCAGGRRGRRPPALTARVVQDPVFGPVIGVQGADGCGRPAPPVFRITPLTDADAAELVGHLGPLAPGGAGEEPVREGLADLLLRLSALIEDQPWVDEVELPLRTDSSGRWVAAGARVTLDTGGTVPPAAARRRQRPGAAEPA</sequence>
<dbReference type="InterPro" id="IPR032875">
    <property type="entry name" value="Succ_CoA_lig_flav_dom"/>
</dbReference>
<dbReference type="Gene3D" id="3.30.470.20">
    <property type="entry name" value="ATP-grasp fold, B domain"/>
    <property type="match status" value="1"/>
</dbReference>
<dbReference type="SUPFAM" id="SSF55729">
    <property type="entry name" value="Acyl-CoA N-acyltransferases (Nat)"/>
    <property type="match status" value="1"/>
</dbReference>
<evidence type="ECO:0000313" key="3">
    <source>
        <dbReference type="EMBL" id="BDG59408.1"/>
    </source>
</evidence>
<reference evidence="3" key="1">
    <citation type="submission" date="2022-03" db="EMBL/GenBank/DDBJ databases">
        <title>Complete genome sequence of Caldinitratiruptor microaerophilus.</title>
        <authorList>
            <person name="Mukaiyama R."/>
            <person name="Nishiyama T."/>
            <person name="Ueda K."/>
        </authorList>
    </citation>
    <scope>NUCLEOTIDE SEQUENCE</scope>
    <source>
        <strain evidence="3">JCM 16183</strain>
    </source>
</reference>
<dbReference type="InterPro" id="IPR036291">
    <property type="entry name" value="NAD(P)-bd_dom_sf"/>
</dbReference>
<dbReference type="PROSITE" id="PS51186">
    <property type="entry name" value="GNAT"/>
    <property type="match status" value="1"/>
</dbReference>
<dbReference type="SUPFAM" id="SSF52210">
    <property type="entry name" value="Succinyl-CoA synthetase domains"/>
    <property type="match status" value="2"/>
</dbReference>
<dbReference type="PANTHER" id="PTHR42793:SF1">
    <property type="entry name" value="PEPTIDYL-LYSINE N-ACETYLTRANSFERASE PATZ"/>
    <property type="match status" value="1"/>
</dbReference>
<dbReference type="Gene3D" id="3.40.630.30">
    <property type="match status" value="1"/>
</dbReference>
<dbReference type="CDD" id="cd04301">
    <property type="entry name" value="NAT_SF"/>
    <property type="match status" value="1"/>
</dbReference>
<dbReference type="Pfam" id="PF13380">
    <property type="entry name" value="CoA_binding_2"/>
    <property type="match status" value="1"/>
</dbReference>
<evidence type="ECO:0000256" key="1">
    <source>
        <dbReference type="SAM" id="MobiDB-lite"/>
    </source>
</evidence>
<dbReference type="EMBL" id="AP025628">
    <property type="protein sequence ID" value="BDG59408.1"/>
    <property type="molecule type" value="Genomic_DNA"/>
</dbReference>
<dbReference type="PANTHER" id="PTHR42793">
    <property type="entry name" value="COA BINDING DOMAIN CONTAINING PROTEIN"/>
    <property type="match status" value="1"/>
</dbReference>
<dbReference type="Proteomes" id="UP001163687">
    <property type="component" value="Chromosome"/>
</dbReference>
<dbReference type="Pfam" id="PF19045">
    <property type="entry name" value="Ligase_CoA_2"/>
    <property type="match status" value="1"/>
</dbReference>
<dbReference type="Gene3D" id="3.40.50.720">
    <property type="entry name" value="NAD(P)-binding Rossmann-like Domain"/>
    <property type="match status" value="1"/>
</dbReference>
<dbReference type="Gene3D" id="3.40.50.261">
    <property type="entry name" value="Succinyl-CoA synthetase domains"/>
    <property type="match status" value="2"/>
</dbReference>
<dbReference type="InterPro" id="IPR016102">
    <property type="entry name" value="Succinyl-CoA_synth-like"/>
</dbReference>
<dbReference type="Pfam" id="PF00583">
    <property type="entry name" value="Acetyltransf_1"/>
    <property type="match status" value="1"/>
</dbReference>
<proteinExistence type="predicted"/>
<dbReference type="InterPro" id="IPR043938">
    <property type="entry name" value="Ligase_CoA_dom"/>
</dbReference>
<dbReference type="GO" id="GO:0043758">
    <property type="term" value="F:acetate-CoA ligase (ADP-forming) activity"/>
    <property type="evidence" value="ECO:0007669"/>
    <property type="project" value="InterPro"/>
</dbReference>
<feature type="region of interest" description="Disordered" evidence="1">
    <location>
        <begin position="818"/>
        <end position="839"/>
    </location>
</feature>
<dbReference type="SMART" id="SM00881">
    <property type="entry name" value="CoA_binding"/>
    <property type="match status" value="1"/>
</dbReference>
<dbReference type="InterPro" id="IPR016181">
    <property type="entry name" value="Acyl_CoA_acyltransferase"/>
</dbReference>
<protein>
    <submittedName>
        <fullName evidence="3">GNAT family N-acetyltransferase</fullName>
    </submittedName>
</protein>
<gene>
    <name evidence="3" type="ORF">caldi_04980</name>
</gene>
<dbReference type="InterPro" id="IPR000182">
    <property type="entry name" value="GNAT_dom"/>
</dbReference>